<evidence type="ECO:0000256" key="4">
    <source>
        <dbReference type="ARBA" id="ARBA00022694"/>
    </source>
</evidence>
<keyword evidence="5 8" id="KW-0547">Nucleotide-binding</keyword>
<feature type="binding site" evidence="8">
    <location>
        <begin position="36"/>
        <end position="41"/>
    </location>
    <ligand>
        <name>ATP</name>
        <dbReference type="ChEBI" id="CHEBI:30616"/>
    </ligand>
</feature>
<comment type="function">
    <text evidence="8">Ligates lysine onto the cytidine present at position 34 of the AUA codon-specific tRNA(Ile) that contains the anticodon CAU, in an ATP-dependent manner. Cytidine is converted to lysidine, thus changing the amino acid specificity of the tRNA from methionine to isoleucine.</text>
</comment>
<evidence type="ECO:0000256" key="3">
    <source>
        <dbReference type="ARBA" id="ARBA00022598"/>
    </source>
</evidence>
<evidence type="ECO:0000259" key="9">
    <source>
        <dbReference type="SMART" id="SM00977"/>
    </source>
</evidence>
<dbReference type="NCBIfam" id="TIGR02433">
    <property type="entry name" value="lysidine_TilS_C"/>
    <property type="match status" value="1"/>
</dbReference>
<sequence length="476" mass="53906">MTVQVQQQEDWKAHIMAQARADGWWQGDSAVVAAISGGPDSMALLHILRAMAEEEPFRIIVAHVNHQFRGAESDAEAAMVGRLAAEWGLPFESAELNVPAYILDTGMNTQSAAREKRYEFLKQVAHKHSCSYLLTGHHADDQAETVLMRVIRGTGVSGLAGIPARRKDEQLELIRPLLRINKCELLDYCKRNGVPYAVDSSNVDRHYFRNAVRLDLLPLLEQYNPKLKESLVRLATMAAADDDYMQDQTLQAFKEKVTPYGEGFRLERRWFRGLHIALQRRLIKLILNCSANPRQMLDFQHVEEILTALVREHPTTTQLDIGDGWVLKREYDEVYIGQGFPSEVGFSYTITDTASEVLIEEAGQRVILEHLEGFIPYARSGLQEASFDAGQIKFPIQIRSRMPGDLIQPYGLNGTKKVQDMFIDAKVPRSRRDKIPILVDGDNRVLWIPGMRRSSHALVTPNTRLTLLIRLVSIEN</sequence>
<comment type="subcellular location">
    <subcellularLocation>
        <location evidence="1 8">Cytoplasm</location>
    </subcellularLocation>
</comment>
<dbReference type="Pfam" id="PF11734">
    <property type="entry name" value="TilS_C"/>
    <property type="match status" value="1"/>
</dbReference>
<dbReference type="AlphaFoldDB" id="A0A3T1CXW5"/>
<evidence type="ECO:0000313" key="10">
    <source>
        <dbReference type="EMBL" id="BBI30674.1"/>
    </source>
</evidence>
<comment type="catalytic activity">
    <reaction evidence="7 8">
        <text>cytidine(34) in tRNA(Ile2) + L-lysine + ATP = lysidine(34) in tRNA(Ile2) + AMP + diphosphate + H(+)</text>
        <dbReference type="Rhea" id="RHEA:43744"/>
        <dbReference type="Rhea" id="RHEA-COMP:10625"/>
        <dbReference type="Rhea" id="RHEA-COMP:10670"/>
        <dbReference type="ChEBI" id="CHEBI:15378"/>
        <dbReference type="ChEBI" id="CHEBI:30616"/>
        <dbReference type="ChEBI" id="CHEBI:32551"/>
        <dbReference type="ChEBI" id="CHEBI:33019"/>
        <dbReference type="ChEBI" id="CHEBI:82748"/>
        <dbReference type="ChEBI" id="CHEBI:83665"/>
        <dbReference type="ChEBI" id="CHEBI:456215"/>
        <dbReference type="EC" id="6.3.4.19"/>
    </reaction>
</comment>
<dbReference type="GO" id="GO:0006400">
    <property type="term" value="P:tRNA modification"/>
    <property type="evidence" value="ECO:0007669"/>
    <property type="project" value="UniProtKB-UniRule"/>
</dbReference>
<evidence type="ECO:0000256" key="8">
    <source>
        <dbReference type="HAMAP-Rule" id="MF_01161"/>
    </source>
</evidence>
<dbReference type="Pfam" id="PF09179">
    <property type="entry name" value="TilS"/>
    <property type="match status" value="1"/>
</dbReference>
<keyword evidence="4 8" id="KW-0819">tRNA processing</keyword>
<dbReference type="InterPro" id="IPR012796">
    <property type="entry name" value="Lysidine-tRNA-synth_C"/>
</dbReference>
<dbReference type="GO" id="GO:0005524">
    <property type="term" value="F:ATP binding"/>
    <property type="evidence" value="ECO:0007669"/>
    <property type="project" value="UniProtKB-UniRule"/>
</dbReference>
<dbReference type="SUPFAM" id="SSF52402">
    <property type="entry name" value="Adenine nucleotide alpha hydrolases-like"/>
    <property type="match status" value="1"/>
</dbReference>
<dbReference type="InterPro" id="IPR012094">
    <property type="entry name" value="tRNA_Ile_lys_synt"/>
</dbReference>
<dbReference type="SMART" id="SM00977">
    <property type="entry name" value="TilS_C"/>
    <property type="match status" value="1"/>
</dbReference>
<keyword evidence="2 8" id="KW-0963">Cytoplasm</keyword>
<name>A0A3T1CXW5_9BACL</name>
<evidence type="ECO:0000256" key="7">
    <source>
        <dbReference type="ARBA" id="ARBA00048539"/>
    </source>
</evidence>
<dbReference type="PANTHER" id="PTHR43033:SF1">
    <property type="entry name" value="TRNA(ILE)-LYSIDINE SYNTHASE-RELATED"/>
    <property type="match status" value="1"/>
</dbReference>
<evidence type="ECO:0000256" key="5">
    <source>
        <dbReference type="ARBA" id="ARBA00022741"/>
    </source>
</evidence>
<dbReference type="GO" id="GO:0005737">
    <property type="term" value="C:cytoplasm"/>
    <property type="evidence" value="ECO:0007669"/>
    <property type="project" value="UniProtKB-SubCell"/>
</dbReference>
<dbReference type="KEGG" id="cohn:KCTCHS21_00730"/>
<dbReference type="InterPro" id="IPR014729">
    <property type="entry name" value="Rossmann-like_a/b/a_fold"/>
</dbReference>
<gene>
    <name evidence="8 10" type="primary">tilS</name>
    <name evidence="10" type="ORF">KCTCHS21_00730</name>
</gene>
<evidence type="ECO:0000256" key="1">
    <source>
        <dbReference type="ARBA" id="ARBA00004496"/>
    </source>
</evidence>
<proteinExistence type="inferred from homology"/>
<evidence type="ECO:0000256" key="2">
    <source>
        <dbReference type="ARBA" id="ARBA00022490"/>
    </source>
</evidence>
<keyword evidence="3 8" id="KW-0436">Ligase</keyword>
<evidence type="ECO:0000313" key="11">
    <source>
        <dbReference type="Proteomes" id="UP000289856"/>
    </source>
</evidence>
<dbReference type="PANTHER" id="PTHR43033">
    <property type="entry name" value="TRNA(ILE)-LYSIDINE SYNTHASE-RELATED"/>
    <property type="match status" value="1"/>
</dbReference>
<comment type="similarity">
    <text evidence="8">Belongs to the tRNA(Ile)-lysidine synthase family.</text>
</comment>
<dbReference type="SUPFAM" id="SSF56037">
    <property type="entry name" value="PheT/TilS domain"/>
    <property type="match status" value="1"/>
</dbReference>
<dbReference type="Proteomes" id="UP000289856">
    <property type="component" value="Chromosome"/>
</dbReference>
<feature type="domain" description="Lysidine-tRNA(Ile) synthetase C-terminal" evidence="9">
    <location>
        <begin position="396"/>
        <end position="469"/>
    </location>
</feature>
<dbReference type="GO" id="GO:0032267">
    <property type="term" value="F:tRNA(Ile)-lysidine synthase activity"/>
    <property type="evidence" value="ECO:0007669"/>
    <property type="project" value="UniProtKB-EC"/>
</dbReference>
<dbReference type="Pfam" id="PF01171">
    <property type="entry name" value="ATP_bind_3"/>
    <property type="match status" value="1"/>
</dbReference>
<keyword evidence="11" id="KW-1185">Reference proteome</keyword>
<dbReference type="Gene3D" id="3.40.50.620">
    <property type="entry name" value="HUPs"/>
    <property type="match status" value="1"/>
</dbReference>
<dbReference type="RefSeq" id="WP_130604615.1">
    <property type="nucleotide sequence ID" value="NZ_AP019400.1"/>
</dbReference>
<accession>A0A3T1CXW5</accession>
<dbReference type="InterPro" id="IPR012795">
    <property type="entry name" value="tRNA_Ile_lys_synt_N"/>
</dbReference>
<dbReference type="InterPro" id="IPR015262">
    <property type="entry name" value="tRNA_Ile_lys_synt_subst-bd"/>
</dbReference>
<dbReference type="EC" id="6.3.4.19" evidence="8"/>
<protein>
    <recommendedName>
        <fullName evidence="8">tRNA(Ile)-lysidine synthase</fullName>
        <ecNumber evidence="8">6.3.4.19</ecNumber>
    </recommendedName>
    <alternativeName>
        <fullName evidence="8">tRNA(Ile)-2-lysyl-cytidine synthase</fullName>
    </alternativeName>
    <alternativeName>
        <fullName evidence="8">tRNA(Ile)-lysidine synthetase</fullName>
    </alternativeName>
</protein>
<dbReference type="Gene3D" id="3.30.465.60">
    <property type="match status" value="1"/>
</dbReference>
<dbReference type="InterPro" id="IPR011063">
    <property type="entry name" value="TilS/TtcA_N"/>
</dbReference>
<dbReference type="NCBIfam" id="TIGR02432">
    <property type="entry name" value="lysidine_TilS_N"/>
    <property type="match status" value="1"/>
</dbReference>
<dbReference type="EMBL" id="AP019400">
    <property type="protein sequence ID" value="BBI30674.1"/>
    <property type="molecule type" value="Genomic_DNA"/>
</dbReference>
<keyword evidence="6 8" id="KW-0067">ATP-binding</keyword>
<organism evidence="10 11">
    <name type="scientific">Cohnella abietis</name>
    <dbReference type="NCBI Taxonomy" id="2507935"/>
    <lineage>
        <taxon>Bacteria</taxon>
        <taxon>Bacillati</taxon>
        <taxon>Bacillota</taxon>
        <taxon>Bacilli</taxon>
        <taxon>Bacillales</taxon>
        <taxon>Paenibacillaceae</taxon>
        <taxon>Cohnella</taxon>
    </lineage>
</organism>
<evidence type="ECO:0000256" key="6">
    <source>
        <dbReference type="ARBA" id="ARBA00022840"/>
    </source>
</evidence>
<reference evidence="10 11" key="1">
    <citation type="submission" date="2019-01" db="EMBL/GenBank/DDBJ databases">
        <title>Complete genome sequence of Cohnella hallensis HS21 isolated from Korean fir (Abies koreana) rhizospheric soil.</title>
        <authorList>
            <person name="Jiang L."/>
            <person name="Kang S.W."/>
            <person name="Kim S."/>
            <person name="Jung J."/>
            <person name="Kim C.Y."/>
            <person name="Kim D.H."/>
            <person name="Kim S.W."/>
            <person name="Lee J."/>
        </authorList>
    </citation>
    <scope>NUCLEOTIDE SEQUENCE [LARGE SCALE GENOMIC DNA]</scope>
    <source>
        <strain evidence="10 11">HS21</strain>
    </source>
</reference>
<dbReference type="CDD" id="cd01992">
    <property type="entry name" value="TilS_N"/>
    <property type="match status" value="1"/>
</dbReference>
<dbReference type="HAMAP" id="MF_01161">
    <property type="entry name" value="tRNA_Ile_lys_synt"/>
    <property type="match status" value="1"/>
</dbReference>
<dbReference type="OrthoDB" id="9807403at2"/>
<comment type="domain">
    <text evidence="8">The N-terminal region contains the highly conserved SGGXDS motif, predicted to be a P-loop motif involved in ATP binding.</text>
</comment>
<dbReference type="SUPFAM" id="SSF82829">
    <property type="entry name" value="MesJ substrate recognition domain-like"/>
    <property type="match status" value="1"/>
</dbReference>